<keyword evidence="1" id="KW-0472">Membrane</keyword>
<feature type="transmembrane region" description="Helical" evidence="1">
    <location>
        <begin position="89"/>
        <end position="106"/>
    </location>
</feature>
<comment type="caution">
    <text evidence="2">The sequence shown here is derived from an EMBL/GenBank/DDBJ whole genome shotgun (WGS) entry which is preliminary data.</text>
</comment>
<keyword evidence="1" id="KW-0812">Transmembrane</keyword>
<protein>
    <submittedName>
        <fullName evidence="2">Uncharacterized protein</fullName>
    </submittedName>
</protein>
<dbReference type="AlphaFoldDB" id="A0A5B7DXV5"/>
<organism evidence="2 3">
    <name type="scientific">Portunus trituberculatus</name>
    <name type="common">Swimming crab</name>
    <name type="synonym">Neptunus trituberculatus</name>
    <dbReference type="NCBI Taxonomy" id="210409"/>
    <lineage>
        <taxon>Eukaryota</taxon>
        <taxon>Metazoa</taxon>
        <taxon>Ecdysozoa</taxon>
        <taxon>Arthropoda</taxon>
        <taxon>Crustacea</taxon>
        <taxon>Multicrustacea</taxon>
        <taxon>Malacostraca</taxon>
        <taxon>Eumalacostraca</taxon>
        <taxon>Eucarida</taxon>
        <taxon>Decapoda</taxon>
        <taxon>Pleocyemata</taxon>
        <taxon>Brachyura</taxon>
        <taxon>Eubrachyura</taxon>
        <taxon>Portunoidea</taxon>
        <taxon>Portunidae</taxon>
        <taxon>Portuninae</taxon>
        <taxon>Portunus</taxon>
    </lineage>
</organism>
<dbReference type="Proteomes" id="UP000324222">
    <property type="component" value="Unassembled WGS sequence"/>
</dbReference>
<keyword evidence="1" id="KW-1133">Transmembrane helix</keyword>
<sequence length="108" mass="12076">MSTYIISRVVSLALRKCVAHYTLYNYLLDALRWICGGAVALSVIIYCRPHRCASYENYRHLLLSDELPEVCCNHVGGQLVFSGILPGQLFSLLSNLLLSAFSFVFSSL</sequence>
<evidence type="ECO:0000313" key="3">
    <source>
        <dbReference type="Proteomes" id="UP000324222"/>
    </source>
</evidence>
<keyword evidence="3" id="KW-1185">Reference proteome</keyword>
<proteinExistence type="predicted"/>
<feature type="transmembrane region" description="Helical" evidence="1">
    <location>
        <begin position="30"/>
        <end position="47"/>
    </location>
</feature>
<reference evidence="2 3" key="1">
    <citation type="submission" date="2019-05" db="EMBL/GenBank/DDBJ databases">
        <title>Another draft genome of Portunus trituberculatus and its Hox gene families provides insights of decapod evolution.</title>
        <authorList>
            <person name="Jeong J.-H."/>
            <person name="Song I."/>
            <person name="Kim S."/>
            <person name="Choi T."/>
            <person name="Kim D."/>
            <person name="Ryu S."/>
            <person name="Kim W."/>
        </authorList>
    </citation>
    <scope>NUCLEOTIDE SEQUENCE [LARGE SCALE GENOMIC DNA]</scope>
    <source>
        <tissue evidence="2">Muscle</tissue>
    </source>
</reference>
<accession>A0A5B7DXV5</accession>
<dbReference type="EMBL" id="VSRR010001515">
    <property type="protein sequence ID" value="MPC25826.1"/>
    <property type="molecule type" value="Genomic_DNA"/>
</dbReference>
<name>A0A5B7DXV5_PORTR</name>
<evidence type="ECO:0000313" key="2">
    <source>
        <dbReference type="EMBL" id="MPC25826.1"/>
    </source>
</evidence>
<gene>
    <name evidence="2" type="ORF">E2C01_018949</name>
</gene>
<evidence type="ECO:0000256" key="1">
    <source>
        <dbReference type="SAM" id="Phobius"/>
    </source>
</evidence>